<dbReference type="Pfam" id="PF25574">
    <property type="entry name" value="TPR_IMB1"/>
    <property type="match status" value="1"/>
</dbReference>
<evidence type="ECO:0000259" key="6">
    <source>
        <dbReference type="PROSITE" id="PS50166"/>
    </source>
</evidence>
<comment type="caution">
    <text evidence="7">The sequence shown here is derived from an EMBL/GenBank/DDBJ whole genome shotgun (WGS) entry which is preliminary data.</text>
</comment>
<evidence type="ECO:0000313" key="8">
    <source>
        <dbReference type="Proteomes" id="UP001491310"/>
    </source>
</evidence>
<dbReference type="Proteomes" id="UP001491310">
    <property type="component" value="Unassembled WGS sequence"/>
</dbReference>
<keyword evidence="3" id="KW-0963">Cytoplasm</keyword>
<sequence length="879" mass="96014">MATAVDLTAVLQNAQSADANARQQAEGQLQQFQLQNYAAYLVSLATELSKEQAEASTRQIAGVILKNSFDAPSDTRKAELAARWGEQGAPVKAQIRQLLLGTLGSEVQIARHTAALVIAKVAAIELPTGQWPDLIPTLLGNMGAQPPRAGLKQSTLESMGYICEELGNLDTDVLDQEQVNSILTAVVQGMRKEEPDVGVRHAATVALYNAIVFAQTNFENPEERNYLMQVICEGTIAADAKVREASFECLVKIAANYYEKLPAYMQDIFRLTHRAAKEDEEEVAKQAIEFWCTVCEEEIDIQQELEEGDSNVIHHHFVQQALQPLVELLLMQLSKQEEGQDEDDGAWNLSMAGGTCLGLVSSVVGDDILALVMPYVQTNIDKKASPEDWRYREAATSAFGAILEGPSTERLSTYVAAGLGFLLNAMKDSNQQVRHTTAWAIGRIFEFVHSEAVVNEQSLPQIVGVLLASIRDLPLIAEKVCYALAQLAAGFKDSDQTSLLSPYFKDIVGALLDAAQRQGEAQEVARLQAQAFEAINDAVRSASADTLPLVAQLIPLMLSKLGSTFQAPANSADERERQSELQGLLCGVLQVIIQKLSEQDVTKAGVTAFADTIMEALLSVFACHSSTVHEEAMLAVGALTYACGTQFNKYMERFYPYLELGLKNYQEWQVCQVTVGVLGDVCRAIEDQIAPYTENIMRILLRNLESNDVQRNIKPQILSAFGDMSLAIGDRFEVCLAPCLHMLQSAQSLSVMQQQAGDEQAFEYNSLLRHGIFEAYSGILNGMSTPKCDQYLRPFAPAILEFGEYVYNDKENQDDAVTKSLVSLLGDLASNVTGLGPLFAQKTYIQSIIQEARASAEPSTADAADWALGAISKAVSAQQ</sequence>
<dbReference type="InterPro" id="IPR058584">
    <property type="entry name" value="IMB1_TNPO1-like_TPR"/>
</dbReference>
<dbReference type="SUPFAM" id="SSF48371">
    <property type="entry name" value="ARM repeat"/>
    <property type="match status" value="1"/>
</dbReference>
<keyword evidence="5" id="KW-0653">Protein transport</keyword>
<organism evidence="7 8">
    <name type="scientific">Coccomyxa subellipsoidea</name>
    <dbReference type="NCBI Taxonomy" id="248742"/>
    <lineage>
        <taxon>Eukaryota</taxon>
        <taxon>Viridiplantae</taxon>
        <taxon>Chlorophyta</taxon>
        <taxon>core chlorophytes</taxon>
        <taxon>Trebouxiophyceae</taxon>
        <taxon>Trebouxiophyceae incertae sedis</taxon>
        <taxon>Coccomyxaceae</taxon>
        <taxon>Coccomyxa</taxon>
    </lineage>
</organism>
<keyword evidence="2" id="KW-0813">Transport</keyword>
<dbReference type="Pfam" id="PF03810">
    <property type="entry name" value="IBN_N"/>
    <property type="match status" value="1"/>
</dbReference>
<evidence type="ECO:0000313" key="7">
    <source>
        <dbReference type="EMBL" id="KAK9907582.1"/>
    </source>
</evidence>
<reference evidence="7 8" key="1">
    <citation type="journal article" date="2024" name="Nat. Commun.">
        <title>Phylogenomics reveals the evolutionary origins of lichenization in chlorophyte algae.</title>
        <authorList>
            <person name="Puginier C."/>
            <person name="Libourel C."/>
            <person name="Otte J."/>
            <person name="Skaloud P."/>
            <person name="Haon M."/>
            <person name="Grisel S."/>
            <person name="Petersen M."/>
            <person name="Berrin J.G."/>
            <person name="Delaux P.M."/>
            <person name="Dal Grande F."/>
            <person name="Keller J."/>
        </authorList>
    </citation>
    <scope>NUCLEOTIDE SEQUENCE [LARGE SCALE GENOMIC DNA]</scope>
    <source>
        <strain evidence="7 8">SAG 216-7</strain>
    </source>
</reference>
<feature type="domain" description="Importin N-terminal" evidence="6">
    <location>
        <begin position="25"/>
        <end position="105"/>
    </location>
</feature>
<evidence type="ECO:0000256" key="2">
    <source>
        <dbReference type="ARBA" id="ARBA00022448"/>
    </source>
</evidence>
<proteinExistence type="predicted"/>
<dbReference type="InterPro" id="IPR001494">
    <property type="entry name" value="Importin-beta_N"/>
</dbReference>
<comment type="subcellular location">
    <subcellularLocation>
        <location evidence="1">Cytoplasm</location>
    </subcellularLocation>
</comment>
<protein>
    <recommendedName>
        <fullName evidence="6">Importin N-terminal domain-containing protein</fullName>
    </recommendedName>
</protein>
<dbReference type="InterPro" id="IPR016024">
    <property type="entry name" value="ARM-type_fold"/>
</dbReference>
<dbReference type="EMBL" id="JALJOT010000009">
    <property type="protein sequence ID" value="KAK9907582.1"/>
    <property type="molecule type" value="Genomic_DNA"/>
</dbReference>
<dbReference type="Pfam" id="PF13513">
    <property type="entry name" value="HEAT_EZ"/>
    <property type="match status" value="1"/>
</dbReference>
<keyword evidence="4" id="KW-0677">Repeat</keyword>
<accession>A0ABR2YMC2</accession>
<dbReference type="PROSITE" id="PS50166">
    <property type="entry name" value="IMPORTIN_B_NT"/>
    <property type="match status" value="1"/>
</dbReference>
<dbReference type="InterPro" id="IPR040122">
    <property type="entry name" value="Importin_beta"/>
</dbReference>
<evidence type="ECO:0000256" key="4">
    <source>
        <dbReference type="ARBA" id="ARBA00022737"/>
    </source>
</evidence>
<gene>
    <name evidence="7" type="ORF">WJX75_006449</name>
</gene>
<evidence type="ECO:0000256" key="3">
    <source>
        <dbReference type="ARBA" id="ARBA00022490"/>
    </source>
</evidence>
<dbReference type="PANTHER" id="PTHR10527">
    <property type="entry name" value="IMPORTIN BETA"/>
    <property type="match status" value="1"/>
</dbReference>
<dbReference type="InterPro" id="IPR011989">
    <property type="entry name" value="ARM-like"/>
</dbReference>
<dbReference type="Gene3D" id="1.25.10.10">
    <property type="entry name" value="Leucine-rich Repeat Variant"/>
    <property type="match status" value="1"/>
</dbReference>
<evidence type="ECO:0000256" key="5">
    <source>
        <dbReference type="ARBA" id="ARBA00022927"/>
    </source>
</evidence>
<name>A0ABR2YMC2_9CHLO</name>
<evidence type="ECO:0000256" key="1">
    <source>
        <dbReference type="ARBA" id="ARBA00004496"/>
    </source>
</evidence>
<keyword evidence="8" id="KW-1185">Reference proteome</keyword>
<dbReference type="SMART" id="SM00913">
    <property type="entry name" value="IBN_N"/>
    <property type="match status" value="1"/>
</dbReference>